<dbReference type="Gene3D" id="3.40.50.1820">
    <property type="entry name" value="alpha/beta hydrolase"/>
    <property type="match status" value="1"/>
</dbReference>
<dbReference type="GO" id="GO:0016787">
    <property type="term" value="F:hydrolase activity"/>
    <property type="evidence" value="ECO:0007669"/>
    <property type="project" value="UniProtKB-KW"/>
</dbReference>
<feature type="domain" description="Alpha/beta hydrolase fold-3" evidence="2">
    <location>
        <begin position="65"/>
        <end position="269"/>
    </location>
</feature>
<dbReference type="Proteomes" id="UP000284277">
    <property type="component" value="Unassembled WGS sequence"/>
</dbReference>
<keyword evidence="4" id="KW-1185">Reference proteome</keyword>
<dbReference type="RefSeq" id="WP_120196814.1">
    <property type="nucleotide sequence ID" value="NZ_MCIA01000015.1"/>
</dbReference>
<dbReference type="OrthoDB" id="24847at2"/>
<dbReference type="EMBL" id="MCIA01000015">
    <property type="protein sequence ID" value="RKD31910.1"/>
    <property type="molecule type" value="Genomic_DNA"/>
</dbReference>
<name>A0A419T2Z0_9FIRM</name>
<dbReference type="PANTHER" id="PTHR48081:SF8">
    <property type="entry name" value="ALPHA_BETA HYDROLASE FOLD-3 DOMAIN-CONTAINING PROTEIN-RELATED"/>
    <property type="match status" value="1"/>
</dbReference>
<dbReference type="PANTHER" id="PTHR48081">
    <property type="entry name" value="AB HYDROLASE SUPERFAMILY PROTEIN C4A8.06C"/>
    <property type="match status" value="1"/>
</dbReference>
<sequence length="311" mass="35458">MKEKDYSIFEYRMQKEIQNHEIVYNEKLNGKFEKISVRTSVSGYVDGYIYRPENYNDADILPVMFNLHGGGNVLGYPELDGIYCQKLASAAHCAVINVDYCLAPEFKFPKPVLSTYEAIVQIKKNSHLYKIDDKKIVVGGHSAGGNISAALCLLDRENKEIGISGQILDYAPLKQSLSEEDRQALDPDKALSPNRMLQYINWYFDDLNDIDHHLASPLSDDLHDLPRMLIIGAEYDSLLKEEEDFAKKAKAAGNNVKFELFKNCQHGFTHKWLKEYNKEESDRAWTMMGGFLSEVFRGAVSSEEDNHNIKN</sequence>
<dbReference type="SUPFAM" id="SSF53474">
    <property type="entry name" value="alpha/beta-Hydrolases"/>
    <property type="match status" value="1"/>
</dbReference>
<protein>
    <submittedName>
        <fullName evidence="3">Alpha/beta hydrolase</fullName>
    </submittedName>
</protein>
<accession>A0A419T2Z0</accession>
<comment type="caution">
    <text evidence="3">The sequence shown here is derived from an EMBL/GenBank/DDBJ whole genome shotgun (WGS) entry which is preliminary data.</text>
</comment>
<dbReference type="Pfam" id="PF07859">
    <property type="entry name" value="Abhydrolase_3"/>
    <property type="match status" value="1"/>
</dbReference>
<dbReference type="AlphaFoldDB" id="A0A419T2Z0"/>
<gene>
    <name evidence="3" type="ORF">BET01_19260</name>
</gene>
<evidence type="ECO:0000256" key="1">
    <source>
        <dbReference type="ARBA" id="ARBA00022801"/>
    </source>
</evidence>
<dbReference type="InterPro" id="IPR050300">
    <property type="entry name" value="GDXG_lipolytic_enzyme"/>
</dbReference>
<proteinExistence type="predicted"/>
<organism evidence="3 4">
    <name type="scientific">Lacrimispora algidixylanolytica</name>
    <dbReference type="NCBI Taxonomy" id="94868"/>
    <lineage>
        <taxon>Bacteria</taxon>
        <taxon>Bacillati</taxon>
        <taxon>Bacillota</taxon>
        <taxon>Clostridia</taxon>
        <taxon>Lachnospirales</taxon>
        <taxon>Lachnospiraceae</taxon>
        <taxon>Lacrimispora</taxon>
    </lineage>
</organism>
<evidence type="ECO:0000313" key="3">
    <source>
        <dbReference type="EMBL" id="RKD31910.1"/>
    </source>
</evidence>
<evidence type="ECO:0000259" key="2">
    <source>
        <dbReference type="Pfam" id="PF07859"/>
    </source>
</evidence>
<reference evidence="3 4" key="1">
    <citation type="submission" date="2016-08" db="EMBL/GenBank/DDBJ databases">
        <title>A new outlook on sporulation: Clostridium algidixylanolyticum.</title>
        <authorList>
            <person name="Poppleton D.I."/>
            <person name="Gribaldo S."/>
        </authorList>
    </citation>
    <scope>NUCLEOTIDE SEQUENCE [LARGE SCALE GENOMIC DNA]</scope>
    <source>
        <strain evidence="3 4">SPL73</strain>
    </source>
</reference>
<keyword evidence="1 3" id="KW-0378">Hydrolase</keyword>
<dbReference type="InterPro" id="IPR013094">
    <property type="entry name" value="AB_hydrolase_3"/>
</dbReference>
<evidence type="ECO:0000313" key="4">
    <source>
        <dbReference type="Proteomes" id="UP000284277"/>
    </source>
</evidence>
<dbReference type="InterPro" id="IPR029058">
    <property type="entry name" value="AB_hydrolase_fold"/>
</dbReference>